<keyword evidence="3" id="KW-1185">Reference proteome</keyword>
<dbReference type="OrthoDB" id="6431331at2759"/>
<feature type="domain" description="AB hydrolase-1" evidence="1">
    <location>
        <begin position="25"/>
        <end position="105"/>
    </location>
</feature>
<dbReference type="PRINTS" id="PR00111">
    <property type="entry name" value="ABHYDROLASE"/>
</dbReference>
<sequence length="106" mass="11967">MTSSVELRARFAHFATVYGYKLRIYQFRHVLAPLAQLGYRVIAPDYRGAGQTSRPPNGYQKSFMASDIRNLLEYLEISELINLVGHDIGGMVAVAFAQQYPSKLKL</sequence>
<dbReference type="Pfam" id="PF00561">
    <property type="entry name" value="Abhydrolase_1"/>
    <property type="match status" value="1"/>
</dbReference>
<dbReference type="InterPro" id="IPR029058">
    <property type="entry name" value="AB_hydrolase_fold"/>
</dbReference>
<dbReference type="Gene3D" id="3.40.50.1820">
    <property type="entry name" value="alpha/beta hydrolase"/>
    <property type="match status" value="1"/>
</dbReference>
<dbReference type="EMBL" id="KZ819602">
    <property type="protein sequence ID" value="PWN38566.1"/>
    <property type="molecule type" value="Genomic_DNA"/>
</dbReference>
<dbReference type="SUPFAM" id="SSF53474">
    <property type="entry name" value="alpha/beta-Hydrolases"/>
    <property type="match status" value="1"/>
</dbReference>
<evidence type="ECO:0000313" key="2">
    <source>
        <dbReference type="EMBL" id="PWN38566.1"/>
    </source>
</evidence>
<reference evidence="2 3" key="1">
    <citation type="journal article" date="2018" name="Mol. Biol. Evol.">
        <title>Broad Genomic Sampling Reveals a Smut Pathogenic Ancestry of the Fungal Clade Ustilaginomycotina.</title>
        <authorList>
            <person name="Kijpornyongpan T."/>
            <person name="Mondo S.J."/>
            <person name="Barry K."/>
            <person name="Sandor L."/>
            <person name="Lee J."/>
            <person name="Lipzen A."/>
            <person name="Pangilinan J."/>
            <person name="LaButti K."/>
            <person name="Hainaut M."/>
            <person name="Henrissat B."/>
            <person name="Grigoriev I.V."/>
            <person name="Spatafora J.W."/>
            <person name="Aime M.C."/>
        </authorList>
    </citation>
    <scope>NUCLEOTIDE SEQUENCE [LARGE SCALE GENOMIC DNA]</scope>
    <source>
        <strain evidence="2 3">MCA 3882</strain>
    </source>
</reference>
<organism evidence="2 3">
    <name type="scientific">Meira miltonrushii</name>
    <dbReference type="NCBI Taxonomy" id="1280837"/>
    <lineage>
        <taxon>Eukaryota</taxon>
        <taxon>Fungi</taxon>
        <taxon>Dikarya</taxon>
        <taxon>Basidiomycota</taxon>
        <taxon>Ustilaginomycotina</taxon>
        <taxon>Exobasidiomycetes</taxon>
        <taxon>Exobasidiales</taxon>
        <taxon>Brachybasidiaceae</taxon>
        <taxon>Meira</taxon>
    </lineage>
</organism>
<dbReference type="PANTHER" id="PTHR43798:SF33">
    <property type="entry name" value="HYDROLASE, PUTATIVE (AFU_ORTHOLOGUE AFUA_2G14860)-RELATED"/>
    <property type="match status" value="1"/>
</dbReference>
<dbReference type="RefSeq" id="XP_025358868.1">
    <property type="nucleotide sequence ID" value="XM_025501660.1"/>
</dbReference>
<protein>
    <submittedName>
        <fullName evidence="2">Alpha/beta-hydrolase</fullName>
    </submittedName>
</protein>
<dbReference type="GO" id="GO:0016787">
    <property type="term" value="F:hydrolase activity"/>
    <property type="evidence" value="ECO:0007669"/>
    <property type="project" value="UniProtKB-KW"/>
</dbReference>
<dbReference type="InterPro" id="IPR000639">
    <property type="entry name" value="Epox_hydrolase-like"/>
</dbReference>
<dbReference type="GO" id="GO:0016020">
    <property type="term" value="C:membrane"/>
    <property type="evidence" value="ECO:0007669"/>
    <property type="project" value="TreeGrafter"/>
</dbReference>
<dbReference type="PANTHER" id="PTHR43798">
    <property type="entry name" value="MONOACYLGLYCEROL LIPASE"/>
    <property type="match status" value="1"/>
</dbReference>
<keyword evidence="2" id="KW-0378">Hydrolase</keyword>
<dbReference type="PRINTS" id="PR00412">
    <property type="entry name" value="EPOXHYDRLASE"/>
</dbReference>
<accession>A0A316VLX0</accession>
<dbReference type="InterPro" id="IPR050266">
    <property type="entry name" value="AB_hydrolase_sf"/>
</dbReference>
<dbReference type="AlphaFoldDB" id="A0A316VLX0"/>
<proteinExistence type="predicted"/>
<dbReference type="Proteomes" id="UP000245771">
    <property type="component" value="Unassembled WGS sequence"/>
</dbReference>
<evidence type="ECO:0000259" key="1">
    <source>
        <dbReference type="Pfam" id="PF00561"/>
    </source>
</evidence>
<dbReference type="STRING" id="1280837.A0A316VLX0"/>
<evidence type="ECO:0000313" key="3">
    <source>
        <dbReference type="Proteomes" id="UP000245771"/>
    </source>
</evidence>
<name>A0A316VLX0_9BASI</name>
<gene>
    <name evidence="2" type="ORF">FA14DRAFT_188522</name>
</gene>
<dbReference type="InParanoid" id="A0A316VLX0"/>
<dbReference type="InterPro" id="IPR000073">
    <property type="entry name" value="AB_hydrolase_1"/>
</dbReference>
<dbReference type="GeneID" id="37023441"/>